<dbReference type="RefSeq" id="WP_044191639.1">
    <property type="nucleotide sequence ID" value="NZ_JMCB01000009.1"/>
</dbReference>
<dbReference type="STRING" id="394096.DB31_8864"/>
<keyword evidence="5" id="KW-0067">ATP-binding</keyword>
<dbReference type="SUPFAM" id="SSF56112">
    <property type="entry name" value="Protein kinase-like (PK-like)"/>
    <property type="match status" value="1"/>
</dbReference>
<dbReference type="Proteomes" id="UP000028725">
    <property type="component" value="Unassembled WGS sequence"/>
</dbReference>
<keyword evidence="4 8" id="KW-0418">Kinase</keyword>
<evidence type="ECO:0000313" key="8">
    <source>
        <dbReference type="EMBL" id="KFE66650.1"/>
    </source>
</evidence>
<dbReference type="Pfam" id="PF00069">
    <property type="entry name" value="Pkinase"/>
    <property type="match status" value="1"/>
</dbReference>
<keyword evidence="9" id="KW-1185">Reference proteome</keyword>
<gene>
    <name evidence="8" type="ORF">DB31_8864</name>
</gene>
<feature type="domain" description="Protein kinase" evidence="7">
    <location>
        <begin position="23"/>
        <end position="324"/>
    </location>
</feature>
<reference evidence="8 9" key="1">
    <citation type="submission" date="2014-04" db="EMBL/GenBank/DDBJ databases">
        <title>Genome assembly of Hyalangium minutum DSM 14724.</title>
        <authorList>
            <person name="Sharma G."/>
            <person name="Subramanian S."/>
        </authorList>
    </citation>
    <scope>NUCLEOTIDE SEQUENCE [LARGE SCALE GENOMIC DNA]</scope>
    <source>
        <strain evidence="8 9">DSM 14724</strain>
    </source>
</reference>
<evidence type="ECO:0000259" key="7">
    <source>
        <dbReference type="PROSITE" id="PS50011"/>
    </source>
</evidence>
<dbReference type="CDD" id="cd14014">
    <property type="entry name" value="STKc_PknB_like"/>
    <property type="match status" value="1"/>
</dbReference>
<name>A0A085WG37_9BACT</name>
<evidence type="ECO:0000256" key="5">
    <source>
        <dbReference type="ARBA" id="ARBA00022840"/>
    </source>
</evidence>
<dbReference type="PANTHER" id="PTHR43671:SF13">
    <property type="entry name" value="SERINE_THREONINE-PROTEIN KINASE NEK2"/>
    <property type="match status" value="1"/>
</dbReference>
<keyword evidence="2" id="KW-0808">Transferase</keyword>
<dbReference type="InterPro" id="IPR000719">
    <property type="entry name" value="Prot_kinase_dom"/>
</dbReference>
<dbReference type="GO" id="GO:0004674">
    <property type="term" value="F:protein serine/threonine kinase activity"/>
    <property type="evidence" value="ECO:0007669"/>
    <property type="project" value="UniProtKB-EC"/>
</dbReference>
<dbReference type="Gene3D" id="1.10.510.10">
    <property type="entry name" value="Transferase(Phosphotransferase) domain 1"/>
    <property type="match status" value="1"/>
</dbReference>
<dbReference type="OrthoDB" id="5521996at2"/>
<dbReference type="EC" id="2.7.11.1" evidence="1"/>
<keyword evidence="3" id="KW-0547">Nucleotide-binding</keyword>
<dbReference type="AlphaFoldDB" id="A0A085WG37"/>
<dbReference type="PROSITE" id="PS50011">
    <property type="entry name" value="PROTEIN_KINASE_DOM"/>
    <property type="match status" value="1"/>
</dbReference>
<feature type="region of interest" description="Disordered" evidence="6">
    <location>
        <begin position="353"/>
        <end position="376"/>
    </location>
</feature>
<evidence type="ECO:0000256" key="4">
    <source>
        <dbReference type="ARBA" id="ARBA00022777"/>
    </source>
</evidence>
<evidence type="ECO:0000256" key="3">
    <source>
        <dbReference type="ARBA" id="ARBA00022741"/>
    </source>
</evidence>
<evidence type="ECO:0000256" key="6">
    <source>
        <dbReference type="SAM" id="MobiDB-lite"/>
    </source>
</evidence>
<dbReference type="InterPro" id="IPR050660">
    <property type="entry name" value="NEK_Ser/Thr_kinase"/>
</dbReference>
<sequence>MSSPPERQSAKPVILFSSGDTSYELIRYLGSCSNGEVLLARRRYADVVGGSVIIKRLQDPSNAMTRARLLEEFKLVLQLDHPCIAQVHLLRLQDGAPHLVMEHVEGLSVESLLNFAAMRGQPLPENLAAYVAGEVADALSHAHSQKDFNGRPLSVIHRDISPRNIRLGVHGRVKITDFAVAHSQLEGRLATVGALLKGDIAYSCPEYLLLQPLDGRADLFSLGVVLLEMVTGRHLLDLPEVEQAMRQAGSANAFQSSLMAEEETWAPVAEMSMRMERFRPEYVEIATRGLSTPMRDIIVRALRRDPAERFQSGLELRDALWDFLGGQGRCFGPREAQREIALVRAEAIRRNGGAQLPEEDYPSVPPGMTLRSKPRT</sequence>
<dbReference type="Gene3D" id="3.30.200.20">
    <property type="entry name" value="Phosphorylase Kinase, domain 1"/>
    <property type="match status" value="1"/>
</dbReference>
<dbReference type="PANTHER" id="PTHR43671">
    <property type="entry name" value="SERINE/THREONINE-PROTEIN KINASE NEK"/>
    <property type="match status" value="1"/>
</dbReference>
<evidence type="ECO:0000256" key="1">
    <source>
        <dbReference type="ARBA" id="ARBA00012513"/>
    </source>
</evidence>
<dbReference type="EMBL" id="JMCB01000009">
    <property type="protein sequence ID" value="KFE66650.1"/>
    <property type="molecule type" value="Genomic_DNA"/>
</dbReference>
<protein>
    <recommendedName>
        <fullName evidence="1">non-specific serine/threonine protein kinase</fullName>
        <ecNumber evidence="1">2.7.11.1</ecNumber>
    </recommendedName>
</protein>
<organism evidence="8 9">
    <name type="scientific">Hyalangium minutum</name>
    <dbReference type="NCBI Taxonomy" id="394096"/>
    <lineage>
        <taxon>Bacteria</taxon>
        <taxon>Pseudomonadati</taxon>
        <taxon>Myxococcota</taxon>
        <taxon>Myxococcia</taxon>
        <taxon>Myxococcales</taxon>
        <taxon>Cystobacterineae</taxon>
        <taxon>Archangiaceae</taxon>
        <taxon>Hyalangium</taxon>
    </lineage>
</organism>
<evidence type="ECO:0000256" key="2">
    <source>
        <dbReference type="ARBA" id="ARBA00022679"/>
    </source>
</evidence>
<evidence type="ECO:0000313" key="9">
    <source>
        <dbReference type="Proteomes" id="UP000028725"/>
    </source>
</evidence>
<comment type="caution">
    <text evidence="8">The sequence shown here is derived from an EMBL/GenBank/DDBJ whole genome shotgun (WGS) entry which is preliminary data.</text>
</comment>
<dbReference type="GO" id="GO:0005524">
    <property type="term" value="F:ATP binding"/>
    <property type="evidence" value="ECO:0007669"/>
    <property type="project" value="UniProtKB-KW"/>
</dbReference>
<accession>A0A085WG37</accession>
<dbReference type="InterPro" id="IPR011009">
    <property type="entry name" value="Kinase-like_dom_sf"/>
</dbReference>
<proteinExistence type="predicted"/>